<dbReference type="PANTHER" id="PTHR44068:SF1">
    <property type="entry name" value="HYPOTHETICAL LOC100005854"/>
    <property type="match status" value="1"/>
</dbReference>
<reference evidence="9" key="2">
    <citation type="submission" date="2019-06" db="EMBL/GenBank/DDBJ databases">
        <title>Genomics analysis of Aphanomyces spp. identifies a new class of oomycete effector associated with host adaptation.</title>
        <authorList>
            <person name="Gaulin E."/>
        </authorList>
    </citation>
    <scope>NUCLEOTIDE SEQUENCE</scope>
    <source>
        <strain evidence="9">CBS 578.67</strain>
    </source>
</reference>
<sequence>MINYSNPQLLGRTAAALGQLGVFIHAKGHLHLIHPNRDLALANWTSMPTDQPSQPPIIYTTLGVVALLLVSMTTTSKSHLRFATALISLAGTLFLAFHGATYPLLVALVTLFGTFQAAKVVATAGIRRDGSDFTSTLLGSTRILANPDSVVSPENVHGRFLAYDQLFAGARHAPGTISTRASIERRQRDYHLLVDSYYDLITDFYEYGWGQSLHFANRFRGETFHESIKRLEYFLSAKLGLNRTSLVLDLGCGIGGPMRNIARFSGASIDGITLNEYQVRVATKYNASAGLASQRCHVQQGDFMALPYAANAFDGIYAIESVCHAPDKTACFKEASRVLKPGGLFVALDWAMVNQYDATNLDHMALKEGIEVGNGLPTIDTPAQILHALEMAGLEIVEHFNIQASTLDHSKEIPWFSTLEGQWTFDGFRMTWWGRHCTYVLVTLLEWMGIAPRGTANVSRLLNQTADDLVAAGRADIFTPSYYFMARKPCEV</sequence>
<evidence type="ECO:0000313" key="10">
    <source>
        <dbReference type="EMBL" id="VFT86705.1"/>
    </source>
</evidence>
<evidence type="ECO:0000259" key="8">
    <source>
        <dbReference type="PROSITE" id="PS51685"/>
    </source>
</evidence>
<dbReference type="Gene3D" id="3.40.50.150">
    <property type="entry name" value="Vaccinia Virus protein VP39"/>
    <property type="match status" value="1"/>
</dbReference>
<feature type="transmembrane region" description="Helical" evidence="7">
    <location>
        <begin position="56"/>
        <end position="73"/>
    </location>
</feature>
<dbReference type="SUPFAM" id="SSF53335">
    <property type="entry name" value="S-adenosyl-L-methionine-dependent methyltransferases"/>
    <property type="match status" value="1"/>
</dbReference>
<dbReference type="Pfam" id="PF08498">
    <property type="entry name" value="Sterol_MT_C"/>
    <property type="match status" value="1"/>
</dbReference>
<name>A0A485KPJ2_9STRA</name>
<dbReference type="InterPro" id="IPR030384">
    <property type="entry name" value="MeTrfase_SMT"/>
</dbReference>
<accession>A0A485KPJ2</accession>
<gene>
    <name evidence="10" type="primary">Aste57867_9826</name>
    <name evidence="9" type="ORF">As57867_009787</name>
    <name evidence="10" type="ORF">ASTE57867_9826</name>
</gene>
<protein>
    <recommendedName>
        <fullName evidence="6">Methyltransferase</fullName>
        <ecNumber evidence="6">2.1.1.-</ecNumber>
    </recommendedName>
</protein>
<dbReference type="PANTHER" id="PTHR44068">
    <property type="entry name" value="ZGC:194242"/>
    <property type="match status" value="1"/>
</dbReference>
<feature type="domain" description="SAM-dependent methyltransferase Erg6/SMT-type" evidence="8">
    <location>
        <begin position="197"/>
        <end position="489"/>
    </location>
</feature>
<evidence type="ECO:0000256" key="3">
    <source>
        <dbReference type="ARBA" id="ARBA00022691"/>
    </source>
</evidence>
<keyword evidence="7" id="KW-0472">Membrane</keyword>
<dbReference type="InterPro" id="IPR029063">
    <property type="entry name" value="SAM-dependent_MTases_sf"/>
</dbReference>
<dbReference type="EC" id="2.1.1.-" evidence="6"/>
<dbReference type="OrthoDB" id="540004at2759"/>
<dbReference type="Pfam" id="PF08241">
    <property type="entry name" value="Methyltransf_11"/>
    <property type="match status" value="1"/>
</dbReference>
<keyword evidence="7" id="KW-1133">Transmembrane helix</keyword>
<dbReference type="GO" id="GO:0016126">
    <property type="term" value="P:sterol biosynthetic process"/>
    <property type="evidence" value="ECO:0007669"/>
    <property type="project" value="TreeGrafter"/>
</dbReference>
<keyword evidence="2 5" id="KW-0808">Transferase</keyword>
<dbReference type="Proteomes" id="UP000332933">
    <property type="component" value="Unassembled WGS sequence"/>
</dbReference>
<dbReference type="PROSITE" id="PS51685">
    <property type="entry name" value="SAM_MT_ERG6_SMT"/>
    <property type="match status" value="1"/>
</dbReference>
<evidence type="ECO:0000313" key="9">
    <source>
        <dbReference type="EMBL" id="KAF0699610.1"/>
    </source>
</evidence>
<dbReference type="GO" id="GO:0032259">
    <property type="term" value="P:methylation"/>
    <property type="evidence" value="ECO:0007669"/>
    <property type="project" value="UniProtKB-KW"/>
</dbReference>
<dbReference type="AlphaFoldDB" id="A0A485KPJ2"/>
<dbReference type="InterPro" id="IPR050447">
    <property type="entry name" value="Erg6_SMT_methyltransf"/>
</dbReference>
<evidence type="ECO:0000256" key="5">
    <source>
        <dbReference type="PROSITE-ProRule" id="PRU01022"/>
    </source>
</evidence>
<keyword evidence="11" id="KW-1185">Reference proteome</keyword>
<reference evidence="10 11" key="1">
    <citation type="submission" date="2019-03" db="EMBL/GenBank/DDBJ databases">
        <authorList>
            <person name="Gaulin E."/>
            <person name="Dumas B."/>
        </authorList>
    </citation>
    <scope>NUCLEOTIDE SEQUENCE [LARGE SCALE GENOMIC DNA]</scope>
    <source>
        <strain evidence="10">CBS 568.67</strain>
    </source>
</reference>
<keyword evidence="3 5" id="KW-0949">S-adenosyl-L-methionine</keyword>
<dbReference type="InterPro" id="IPR013705">
    <property type="entry name" value="Sterol_MeTrfase_C"/>
</dbReference>
<organism evidence="10 11">
    <name type="scientific">Aphanomyces stellatus</name>
    <dbReference type="NCBI Taxonomy" id="120398"/>
    <lineage>
        <taxon>Eukaryota</taxon>
        <taxon>Sar</taxon>
        <taxon>Stramenopiles</taxon>
        <taxon>Oomycota</taxon>
        <taxon>Saprolegniomycetes</taxon>
        <taxon>Saprolegniales</taxon>
        <taxon>Verrucalvaceae</taxon>
        <taxon>Aphanomyces</taxon>
    </lineage>
</organism>
<evidence type="ECO:0000256" key="4">
    <source>
        <dbReference type="ARBA" id="ARBA00038188"/>
    </source>
</evidence>
<dbReference type="GO" id="GO:0003838">
    <property type="term" value="F:sterol 24-C-methyltransferase activity"/>
    <property type="evidence" value="ECO:0007669"/>
    <property type="project" value="TreeGrafter"/>
</dbReference>
<evidence type="ECO:0000313" key="11">
    <source>
        <dbReference type="Proteomes" id="UP000332933"/>
    </source>
</evidence>
<evidence type="ECO:0000256" key="6">
    <source>
        <dbReference type="RuleBase" id="RU362025"/>
    </source>
</evidence>
<evidence type="ECO:0000256" key="7">
    <source>
        <dbReference type="SAM" id="Phobius"/>
    </source>
</evidence>
<feature type="transmembrane region" description="Helical" evidence="7">
    <location>
        <begin position="80"/>
        <end position="98"/>
    </location>
</feature>
<dbReference type="EMBL" id="VJMH01005166">
    <property type="protein sequence ID" value="KAF0699610.1"/>
    <property type="molecule type" value="Genomic_DNA"/>
</dbReference>
<evidence type="ECO:0000256" key="2">
    <source>
        <dbReference type="ARBA" id="ARBA00022679"/>
    </source>
</evidence>
<dbReference type="InterPro" id="IPR013216">
    <property type="entry name" value="Methyltransf_11"/>
</dbReference>
<dbReference type="CDD" id="cd02440">
    <property type="entry name" value="AdoMet_MTases"/>
    <property type="match status" value="1"/>
</dbReference>
<dbReference type="GO" id="GO:0005783">
    <property type="term" value="C:endoplasmic reticulum"/>
    <property type="evidence" value="ECO:0007669"/>
    <property type="project" value="TreeGrafter"/>
</dbReference>
<keyword evidence="7" id="KW-0812">Transmembrane</keyword>
<proteinExistence type="inferred from homology"/>
<keyword evidence="1 5" id="KW-0489">Methyltransferase</keyword>
<comment type="similarity">
    <text evidence="4 5 6">Belongs to the class I-like SAM-binding methyltransferase superfamily. Erg6/SMT family.</text>
</comment>
<evidence type="ECO:0000256" key="1">
    <source>
        <dbReference type="ARBA" id="ARBA00022603"/>
    </source>
</evidence>
<dbReference type="EMBL" id="CAADRA010005187">
    <property type="protein sequence ID" value="VFT86705.1"/>
    <property type="molecule type" value="Genomic_DNA"/>
</dbReference>